<organism evidence="1 2">
    <name type="scientific">Pontiella sulfatireligans</name>
    <dbReference type="NCBI Taxonomy" id="2750658"/>
    <lineage>
        <taxon>Bacteria</taxon>
        <taxon>Pseudomonadati</taxon>
        <taxon>Kiritimatiellota</taxon>
        <taxon>Kiritimatiellia</taxon>
        <taxon>Kiritimatiellales</taxon>
        <taxon>Pontiellaceae</taxon>
        <taxon>Pontiella</taxon>
    </lineage>
</organism>
<proteinExistence type="predicted"/>
<reference evidence="1 2" key="1">
    <citation type="submission" date="2019-04" db="EMBL/GenBank/DDBJ databases">
        <authorList>
            <person name="Van Vliet M D."/>
        </authorList>
    </citation>
    <scope>NUCLEOTIDE SEQUENCE [LARGE SCALE GENOMIC DNA]</scope>
    <source>
        <strain evidence="1 2">F21</strain>
    </source>
</reference>
<evidence type="ECO:0000313" key="1">
    <source>
        <dbReference type="EMBL" id="VGO19902.1"/>
    </source>
</evidence>
<dbReference type="AlphaFoldDB" id="A0A6C2UI59"/>
<name>A0A6C2UI59_9BACT</name>
<dbReference type="EMBL" id="CAAHFH010000001">
    <property type="protein sequence ID" value="VGO19902.1"/>
    <property type="molecule type" value="Genomic_DNA"/>
</dbReference>
<protein>
    <submittedName>
        <fullName evidence="1">Uncharacterized protein</fullName>
    </submittedName>
</protein>
<gene>
    <name evidence="1" type="ORF">SCARR_01962</name>
</gene>
<sequence length="75" mass="8553">METADIIMNKVEDLRYMFSPGSFKKSKEVDVGSICIRVTLPLSNDRKAVREYCLPDTLSKHHKWTEADVPVGLNK</sequence>
<keyword evidence="2" id="KW-1185">Reference proteome</keyword>
<evidence type="ECO:0000313" key="2">
    <source>
        <dbReference type="Proteomes" id="UP000346198"/>
    </source>
</evidence>
<dbReference type="Proteomes" id="UP000346198">
    <property type="component" value="Unassembled WGS sequence"/>
</dbReference>
<accession>A0A6C2UI59</accession>